<reference evidence="4 5" key="1">
    <citation type="submission" date="2019-04" db="EMBL/GenBank/DDBJ databases">
        <authorList>
            <consortium name="Wellcome Sanger Institute Data Sharing"/>
        </authorList>
    </citation>
    <scope>NUCLEOTIDE SEQUENCE [LARGE SCALE GENOMIC DNA]</scope>
</reference>
<organism evidence="4 5">
    <name type="scientific">Scleropages formosus</name>
    <name type="common">Asian bonytongue</name>
    <name type="synonym">Osteoglossum formosum</name>
    <dbReference type="NCBI Taxonomy" id="113540"/>
    <lineage>
        <taxon>Eukaryota</taxon>
        <taxon>Metazoa</taxon>
        <taxon>Chordata</taxon>
        <taxon>Craniata</taxon>
        <taxon>Vertebrata</taxon>
        <taxon>Euteleostomi</taxon>
        <taxon>Actinopterygii</taxon>
        <taxon>Neopterygii</taxon>
        <taxon>Teleostei</taxon>
        <taxon>Osteoglossocephala</taxon>
        <taxon>Osteoglossomorpha</taxon>
        <taxon>Osteoglossiformes</taxon>
        <taxon>Osteoglossidae</taxon>
        <taxon>Scleropages</taxon>
    </lineage>
</organism>
<accession>A0A8C9UY50</accession>
<keyword evidence="3" id="KW-0732">Signal</keyword>
<feature type="transmembrane region" description="Helical" evidence="2">
    <location>
        <begin position="181"/>
        <end position="201"/>
    </location>
</feature>
<keyword evidence="2" id="KW-1133">Transmembrane helix</keyword>
<evidence type="ECO:0000256" key="1">
    <source>
        <dbReference type="SAM" id="MobiDB-lite"/>
    </source>
</evidence>
<feature type="region of interest" description="Disordered" evidence="1">
    <location>
        <begin position="107"/>
        <end position="149"/>
    </location>
</feature>
<keyword evidence="2" id="KW-0812">Transmembrane</keyword>
<reference evidence="4" key="2">
    <citation type="submission" date="2025-08" db="UniProtKB">
        <authorList>
            <consortium name="Ensembl"/>
        </authorList>
    </citation>
    <scope>IDENTIFICATION</scope>
</reference>
<feature type="compositionally biased region" description="Polar residues" evidence="1">
    <location>
        <begin position="123"/>
        <end position="135"/>
    </location>
</feature>
<sequence length="304" mass="32954">MIFQLIFPACLILAATSSASFITAPPDGLTSKAENVTSAVPVFTASNITIAPNYTWNSPTSTKNTPSVAATIYENSTKDSPALSTSTLQPENTITSTNTQLTTTLQPSANATAGPTGIVPVSTHGTLPSANTDKASNAPPHGYQTTEPNPYKNISAWTFSSAHPITEAGVPSGMSYSEKSMTIFFSVLLGIVVLVILMYIIKRCKRKTQYSHRPLCNSSEETVDRFVAADDTLVISGGLYDGPCIYNPTINTLNEEEEFHNDQPPFAPRPTHFRLEFLNEDQESKSLDYKTSKLETFQPVEKDS</sequence>
<dbReference type="GeneID" id="108918206"/>
<dbReference type="OrthoDB" id="9909389at2759"/>
<protein>
    <submittedName>
        <fullName evidence="4">Si:ch211-105j21.9</fullName>
    </submittedName>
</protein>
<evidence type="ECO:0000256" key="2">
    <source>
        <dbReference type="SAM" id="Phobius"/>
    </source>
</evidence>
<keyword evidence="5" id="KW-1185">Reference proteome</keyword>
<dbReference type="AlphaFoldDB" id="A0A8C9UY50"/>
<evidence type="ECO:0000313" key="4">
    <source>
        <dbReference type="Ensembl" id="ENSSFOP00015004744.2"/>
    </source>
</evidence>
<dbReference type="KEGG" id="sfm:108918206"/>
<feature type="signal peptide" evidence="3">
    <location>
        <begin position="1"/>
        <end position="19"/>
    </location>
</feature>
<evidence type="ECO:0000256" key="3">
    <source>
        <dbReference type="SAM" id="SignalP"/>
    </source>
</evidence>
<dbReference type="GeneTree" id="ENSGT00970000193609"/>
<proteinExistence type="predicted"/>
<reference evidence="4" key="3">
    <citation type="submission" date="2025-09" db="UniProtKB">
        <authorList>
            <consortium name="Ensembl"/>
        </authorList>
    </citation>
    <scope>IDENTIFICATION</scope>
</reference>
<name>A0A8C9UY50_SCLFO</name>
<dbReference type="Proteomes" id="UP000694397">
    <property type="component" value="Chromosome 22"/>
</dbReference>
<gene>
    <name evidence="4" type="primary">si:ch211-105j21.9</name>
</gene>
<dbReference type="Ensembl" id="ENSSFOT00015004820.2">
    <property type="protein sequence ID" value="ENSSFOP00015004744.2"/>
    <property type="gene ID" value="ENSSFOG00015003092.2"/>
</dbReference>
<keyword evidence="2" id="KW-0472">Membrane</keyword>
<feature type="chain" id="PRO_5034878375" evidence="3">
    <location>
        <begin position="20"/>
        <end position="304"/>
    </location>
</feature>
<evidence type="ECO:0000313" key="5">
    <source>
        <dbReference type="Proteomes" id="UP000694397"/>
    </source>
</evidence>